<evidence type="ECO:0000313" key="2">
    <source>
        <dbReference type="EMBL" id="CAL1292865.1"/>
    </source>
</evidence>
<feature type="compositionally biased region" description="Polar residues" evidence="1">
    <location>
        <begin position="67"/>
        <end position="89"/>
    </location>
</feature>
<feature type="compositionally biased region" description="Polar residues" evidence="1">
    <location>
        <begin position="1"/>
        <end position="22"/>
    </location>
</feature>
<keyword evidence="3" id="KW-1185">Reference proteome</keyword>
<accession>A0AAV2BAE0</accession>
<feature type="compositionally biased region" description="Polar residues" evidence="1">
    <location>
        <begin position="36"/>
        <end position="54"/>
    </location>
</feature>
<feature type="region of interest" description="Disordered" evidence="1">
    <location>
        <begin position="161"/>
        <end position="183"/>
    </location>
</feature>
<dbReference type="EMBL" id="CAXIEN010000315">
    <property type="protein sequence ID" value="CAL1292865.1"/>
    <property type="molecule type" value="Genomic_DNA"/>
</dbReference>
<organism evidence="2 3">
    <name type="scientific">Larinioides sclopetarius</name>
    <dbReference type="NCBI Taxonomy" id="280406"/>
    <lineage>
        <taxon>Eukaryota</taxon>
        <taxon>Metazoa</taxon>
        <taxon>Ecdysozoa</taxon>
        <taxon>Arthropoda</taxon>
        <taxon>Chelicerata</taxon>
        <taxon>Arachnida</taxon>
        <taxon>Araneae</taxon>
        <taxon>Araneomorphae</taxon>
        <taxon>Entelegynae</taxon>
        <taxon>Araneoidea</taxon>
        <taxon>Araneidae</taxon>
        <taxon>Larinioides</taxon>
    </lineage>
</organism>
<feature type="compositionally biased region" description="Basic and acidic residues" evidence="1">
    <location>
        <begin position="57"/>
        <end position="66"/>
    </location>
</feature>
<feature type="compositionally biased region" description="Polar residues" evidence="1">
    <location>
        <begin position="168"/>
        <end position="181"/>
    </location>
</feature>
<evidence type="ECO:0000256" key="1">
    <source>
        <dbReference type="SAM" id="MobiDB-lite"/>
    </source>
</evidence>
<dbReference type="AlphaFoldDB" id="A0AAV2BAE0"/>
<gene>
    <name evidence="2" type="ORF">LARSCL_LOCUS17888</name>
</gene>
<proteinExistence type="predicted"/>
<protein>
    <submittedName>
        <fullName evidence="2">Uncharacterized protein</fullName>
    </submittedName>
</protein>
<feature type="compositionally biased region" description="Polar residues" evidence="1">
    <location>
        <begin position="103"/>
        <end position="121"/>
    </location>
</feature>
<feature type="region of interest" description="Disordered" evidence="1">
    <location>
        <begin position="1"/>
        <end position="140"/>
    </location>
</feature>
<evidence type="ECO:0000313" key="3">
    <source>
        <dbReference type="Proteomes" id="UP001497382"/>
    </source>
</evidence>
<comment type="caution">
    <text evidence="2">The sequence shown here is derived from an EMBL/GenBank/DDBJ whole genome shotgun (WGS) entry which is preliminary data.</text>
</comment>
<dbReference type="Proteomes" id="UP001497382">
    <property type="component" value="Unassembled WGS sequence"/>
</dbReference>
<reference evidence="2 3" key="1">
    <citation type="submission" date="2024-04" db="EMBL/GenBank/DDBJ databases">
        <authorList>
            <person name="Rising A."/>
            <person name="Reimegard J."/>
            <person name="Sonavane S."/>
            <person name="Akerstrom W."/>
            <person name="Nylinder S."/>
            <person name="Hedman E."/>
            <person name="Kallberg Y."/>
        </authorList>
    </citation>
    <scope>NUCLEOTIDE SEQUENCE [LARGE SCALE GENOMIC DNA]</scope>
</reference>
<feature type="non-terminal residue" evidence="2">
    <location>
        <position position="1"/>
    </location>
</feature>
<sequence length="210" mass="23306">IPQNLLSDTPDENISSVATESPSLEAREPSEKIPQNLLSDTPDENISSVATKSPSLEAREPNKSSEKIPQNLLSDTPDENISSVATESPSLEAREPSEKIPQNLLSDTPDENISSVATKSPSPEAREPNKSSEGMQQLLKSIIPERDMSHWMSFYRKTMLKKKEQENSSEARSTGQSTVSERQYIFPSTVEVSDEKALALFNNWSEKEEL</sequence>
<name>A0AAV2BAE0_9ARAC</name>